<dbReference type="InterPro" id="IPR036278">
    <property type="entry name" value="Sialidase_sf"/>
</dbReference>
<evidence type="ECO:0000313" key="6">
    <source>
        <dbReference type="Proteomes" id="UP000676194"/>
    </source>
</evidence>
<dbReference type="GO" id="GO:0006689">
    <property type="term" value="P:ganglioside catabolic process"/>
    <property type="evidence" value="ECO:0007669"/>
    <property type="project" value="TreeGrafter"/>
</dbReference>
<evidence type="ECO:0000256" key="2">
    <source>
        <dbReference type="ARBA" id="ARBA00009348"/>
    </source>
</evidence>
<proteinExistence type="inferred from homology"/>
<dbReference type="GO" id="GO:0009313">
    <property type="term" value="P:oligosaccharide catabolic process"/>
    <property type="evidence" value="ECO:0007669"/>
    <property type="project" value="TreeGrafter"/>
</dbReference>
<comment type="catalytic activity">
    <reaction evidence="1">
        <text>Hydrolysis of alpha-(2-&gt;3)-, alpha-(2-&gt;6)-, alpha-(2-&gt;8)- glycosidic linkages of terminal sialic acid residues in oligosaccharides, glycoproteins, glycolipids, colominic acid and synthetic substrates.</text>
        <dbReference type="EC" id="3.2.1.18"/>
    </reaction>
</comment>
<dbReference type="InterPro" id="IPR011040">
    <property type="entry name" value="Sialidase"/>
</dbReference>
<feature type="domain" description="Sialidase" evidence="4">
    <location>
        <begin position="50"/>
        <end position="358"/>
    </location>
</feature>
<dbReference type="EMBL" id="CP074694">
    <property type="protein sequence ID" value="QVL29850.1"/>
    <property type="molecule type" value="Genomic_DNA"/>
</dbReference>
<dbReference type="GO" id="GO:0004308">
    <property type="term" value="F:exo-alpha-sialidase activity"/>
    <property type="evidence" value="ECO:0007669"/>
    <property type="project" value="UniProtKB-EC"/>
</dbReference>
<evidence type="ECO:0000259" key="4">
    <source>
        <dbReference type="Pfam" id="PF13088"/>
    </source>
</evidence>
<evidence type="ECO:0000256" key="3">
    <source>
        <dbReference type="ARBA" id="ARBA00012733"/>
    </source>
</evidence>
<sequence>MFRFGLGSLLLLAVTHCSRAVEPEFFEVFRSESEGYKSIRIPSIILAPDGTLLAFAEGRQAERDQANNKLVLKKSLDSGRTWSALKTIADGGDRSLNNPCCVVEAKTGTLFLIYQSYPAGQAEYSAKLGAGFEGDNVVRNFLIQSQDSGKTWSKPVDVTRQTKRTDNVLTMASGPGIGIQLRHGQHAGRLLFPFNDRVGMLWSIYAVYSDDLGKTWQCGEIAPEGIKTDAQGKKLSLVNEAQFAELSDGSIRFNVRRVGGTGLRKTSVSSDGGKNWSAVKDVPEQKDPTCNASIIRYTDPADGKKSRLLFCGPQSKKRENGKMFLSYDEGKTWPVQKVLTKDFFAYAVLVGLSDGSIGCLYEAENYKRMMFARFTLQWLTDNKDHFDGQ</sequence>
<organism evidence="5 6">
    <name type="scientific">Telmatocola sphagniphila</name>
    <dbReference type="NCBI Taxonomy" id="1123043"/>
    <lineage>
        <taxon>Bacteria</taxon>
        <taxon>Pseudomonadati</taxon>
        <taxon>Planctomycetota</taxon>
        <taxon>Planctomycetia</taxon>
        <taxon>Gemmatales</taxon>
        <taxon>Gemmataceae</taxon>
    </lineage>
</organism>
<evidence type="ECO:0000256" key="1">
    <source>
        <dbReference type="ARBA" id="ARBA00000427"/>
    </source>
</evidence>
<dbReference type="PANTHER" id="PTHR10628:SF30">
    <property type="entry name" value="EXO-ALPHA-SIALIDASE"/>
    <property type="match status" value="1"/>
</dbReference>
<name>A0A8E6B0Y5_9BACT</name>
<dbReference type="Pfam" id="PF13088">
    <property type="entry name" value="BNR_2"/>
    <property type="match status" value="1"/>
</dbReference>
<comment type="similarity">
    <text evidence="2">Belongs to the glycosyl hydrolase 33 family.</text>
</comment>
<dbReference type="AlphaFoldDB" id="A0A8E6B0Y5"/>
<reference evidence="5" key="1">
    <citation type="submission" date="2021-05" db="EMBL/GenBank/DDBJ databases">
        <title>Complete genome sequence of the cellulolytic planctomycete Telmatocola sphagniphila SP2T and characterization of the first cellulase from planctomycetes.</title>
        <authorList>
            <person name="Rakitin A.L."/>
            <person name="Beletsky A.V."/>
            <person name="Naumoff D.G."/>
            <person name="Kulichevskaya I.S."/>
            <person name="Mardanov A.V."/>
            <person name="Ravin N.V."/>
            <person name="Dedysh S.N."/>
        </authorList>
    </citation>
    <scope>NUCLEOTIDE SEQUENCE</scope>
    <source>
        <strain evidence="5">SP2T</strain>
    </source>
</reference>
<dbReference type="SUPFAM" id="SSF50939">
    <property type="entry name" value="Sialidases"/>
    <property type="match status" value="1"/>
</dbReference>
<dbReference type="EC" id="3.2.1.18" evidence="3"/>
<dbReference type="CDD" id="cd15482">
    <property type="entry name" value="Sialidase_non-viral"/>
    <property type="match status" value="1"/>
</dbReference>
<dbReference type="PANTHER" id="PTHR10628">
    <property type="entry name" value="SIALIDASE"/>
    <property type="match status" value="1"/>
</dbReference>
<dbReference type="KEGG" id="tsph:KIH39_13315"/>
<dbReference type="Gene3D" id="2.120.10.10">
    <property type="match status" value="1"/>
</dbReference>
<protein>
    <recommendedName>
        <fullName evidence="3">exo-alpha-sialidase</fullName>
        <ecNumber evidence="3">3.2.1.18</ecNumber>
    </recommendedName>
</protein>
<dbReference type="Proteomes" id="UP000676194">
    <property type="component" value="Chromosome"/>
</dbReference>
<dbReference type="RefSeq" id="WP_213493732.1">
    <property type="nucleotide sequence ID" value="NZ_CP074694.1"/>
</dbReference>
<dbReference type="GO" id="GO:0016020">
    <property type="term" value="C:membrane"/>
    <property type="evidence" value="ECO:0007669"/>
    <property type="project" value="TreeGrafter"/>
</dbReference>
<gene>
    <name evidence="5" type="ORF">KIH39_13315</name>
</gene>
<dbReference type="InterPro" id="IPR026856">
    <property type="entry name" value="Sialidase_fam"/>
</dbReference>
<evidence type="ECO:0000313" key="5">
    <source>
        <dbReference type="EMBL" id="QVL29850.1"/>
    </source>
</evidence>
<keyword evidence="6" id="KW-1185">Reference proteome</keyword>
<accession>A0A8E6B0Y5</accession>
<dbReference type="GO" id="GO:0005737">
    <property type="term" value="C:cytoplasm"/>
    <property type="evidence" value="ECO:0007669"/>
    <property type="project" value="TreeGrafter"/>
</dbReference>